<evidence type="ECO:0000313" key="7">
    <source>
        <dbReference type="EnsemblPlants" id="Bo7g108180.1"/>
    </source>
</evidence>
<reference evidence="7 8" key="1">
    <citation type="journal article" date="2014" name="Genome Biol.">
        <title>Transcriptome and methylome profiling reveals relics of genome dominance in the mesopolyploid Brassica oleracea.</title>
        <authorList>
            <person name="Parkin I.A."/>
            <person name="Koh C."/>
            <person name="Tang H."/>
            <person name="Robinson S.J."/>
            <person name="Kagale S."/>
            <person name="Clarke W.E."/>
            <person name="Town C.D."/>
            <person name="Nixon J."/>
            <person name="Krishnakumar V."/>
            <person name="Bidwell S.L."/>
            <person name="Denoeud F."/>
            <person name="Belcram H."/>
            <person name="Links M.G."/>
            <person name="Just J."/>
            <person name="Clarke C."/>
            <person name="Bender T."/>
            <person name="Huebert T."/>
            <person name="Mason A.S."/>
            <person name="Pires J.C."/>
            <person name="Barker G."/>
            <person name="Moore J."/>
            <person name="Walley P.G."/>
            <person name="Manoli S."/>
            <person name="Batley J."/>
            <person name="Edwards D."/>
            <person name="Nelson M.N."/>
            <person name="Wang X."/>
            <person name="Paterson A.H."/>
            <person name="King G."/>
            <person name="Bancroft I."/>
            <person name="Chalhoub B."/>
            <person name="Sharpe A.G."/>
        </authorList>
    </citation>
    <scope>NUCLEOTIDE SEQUENCE</scope>
    <source>
        <strain evidence="7 8">cv. TO1000</strain>
    </source>
</reference>
<dbReference type="GO" id="GO:0008610">
    <property type="term" value="P:lipid biosynthetic process"/>
    <property type="evidence" value="ECO:0007669"/>
    <property type="project" value="InterPro"/>
</dbReference>
<dbReference type="GO" id="GO:0005506">
    <property type="term" value="F:iron ion binding"/>
    <property type="evidence" value="ECO:0007669"/>
    <property type="project" value="InterPro"/>
</dbReference>
<feature type="domain" description="Fatty acid hydroxylase" evidence="6">
    <location>
        <begin position="135"/>
        <end position="177"/>
    </location>
</feature>
<dbReference type="HOGENOM" id="CLU_1362120_0_0_1"/>
<dbReference type="AlphaFoldDB" id="A0A0D3DFG9"/>
<organism evidence="7 8">
    <name type="scientific">Brassica oleracea var. oleracea</name>
    <dbReference type="NCBI Taxonomy" id="109376"/>
    <lineage>
        <taxon>Eukaryota</taxon>
        <taxon>Viridiplantae</taxon>
        <taxon>Streptophyta</taxon>
        <taxon>Embryophyta</taxon>
        <taxon>Tracheophyta</taxon>
        <taxon>Spermatophyta</taxon>
        <taxon>Magnoliopsida</taxon>
        <taxon>eudicotyledons</taxon>
        <taxon>Gunneridae</taxon>
        <taxon>Pentapetalae</taxon>
        <taxon>rosids</taxon>
        <taxon>malvids</taxon>
        <taxon>Brassicales</taxon>
        <taxon>Brassicaceae</taxon>
        <taxon>Brassiceae</taxon>
        <taxon>Brassica</taxon>
    </lineage>
</organism>
<evidence type="ECO:0000256" key="3">
    <source>
        <dbReference type="ARBA" id="ARBA00022692"/>
    </source>
</evidence>
<dbReference type="GO" id="GO:0016020">
    <property type="term" value="C:membrane"/>
    <property type="evidence" value="ECO:0007669"/>
    <property type="project" value="UniProtKB-SubCell"/>
</dbReference>
<keyword evidence="8" id="KW-1185">Reference proteome</keyword>
<dbReference type="Pfam" id="PF04116">
    <property type="entry name" value="FA_hydroxylase"/>
    <property type="match status" value="1"/>
</dbReference>
<dbReference type="EnsemblPlants" id="Bo7g108180.1">
    <property type="protein sequence ID" value="Bo7g108180.1"/>
    <property type="gene ID" value="Bo7g108180"/>
</dbReference>
<sequence length="201" mass="23607">MDFGLIRFHKYNSSDITLVLKKIMPRHQSKYSPDQLYNRQNPANNDNTLFFFSLNLTSTTVACHRRNECRHLTMIPYATIEEATCSVVICYRDVMKMFILVVGPLQLVSHPSIQMIEIRSGLPLPSCSEIVAQLVVYFLVEDYTNYWVHRFFHFKWSYEKIHHIHHEYTAPIGYAVLMLIGLRTCFLGFPRFLDRPLLLDT</sequence>
<evidence type="ECO:0000256" key="1">
    <source>
        <dbReference type="ARBA" id="ARBA00004370"/>
    </source>
</evidence>
<dbReference type="eggNOG" id="KOG0873">
    <property type="taxonomic scope" value="Eukaryota"/>
</dbReference>
<evidence type="ECO:0000256" key="5">
    <source>
        <dbReference type="ARBA" id="ARBA00023136"/>
    </source>
</evidence>
<comment type="similarity">
    <text evidence="2">Belongs to the sterol desaturase family.</text>
</comment>
<keyword evidence="3" id="KW-0812">Transmembrane</keyword>
<evidence type="ECO:0000313" key="8">
    <source>
        <dbReference type="Proteomes" id="UP000032141"/>
    </source>
</evidence>
<evidence type="ECO:0000256" key="4">
    <source>
        <dbReference type="ARBA" id="ARBA00022989"/>
    </source>
</evidence>
<dbReference type="GO" id="GO:0016491">
    <property type="term" value="F:oxidoreductase activity"/>
    <property type="evidence" value="ECO:0007669"/>
    <property type="project" value="InterPro"/>
</dbReference>
<name>A0A0D3DFG9_BRAOL</name>
<evidence type="ECO:0000256" key="2">
    <source>
        <dbReference type="ARBA" id="ARBA00009324"/>
    </source>
</evidence>
<comment type="subcellular location">
    <subcellularLocation>
        <location evidence="1">Membrane</location>
    </subcellularLocation>
</comment>
<dbReference type="Proteomes" id="UP000032141">
    <property type="component" value="Chromosome C7"/>
</dbReference>
<evidence type="ECO:0000259" key="6">
    <source>
        <dbReference type="Pfam" id="PF04116"/>
    </source>
</evidence>
<dbReference type="PANTHER" id="PTHR11863">
    <property type="entry name" value="STEROL DESATURASE"/>
    <property type="match status" value="1"/>
</dbReference>
<keyword evidence="4" id="KW-1133">Transmembrane helix</keyword>
<keyword evidence="5" id="KW-0472">Membrane</keyword>
<accession>A0A0D3DFG9</accession>
<reference evidence="7" key="2">
    <citation type="submission" date="2015-03" db="UniProtKB">
        <authorList>
            <consortium name="EnsemblPlants"/>
        </authorList>
    </citation>
    <scope>IDENTIFICATION</scope>
</reference>
<dbReference type="STRING" id="109376.A0A0D3DFG9"/>
<dbReference type="InterPro" id="IPR006694">
    <property type="entry name" value="Fatty_acid_hydroxylase"/>
</dbReference>
<dbReference type="Gramene" id="Bo7g108180.1">
    <property type="protein sequence ID" value="Bo7g108180.1"/>
    <property type="gene ID" value="Bo7g108180"/>
</dbReference>
<protein>
    <recommendedName>
        <fullName evidence="6">Fatty acid hydroxylase domain-containing protein</fullName>
    </recommendedName>
</protein>
<dbReference type="InterPro" id="IPR050307">
    <property type="entry name" value="Sterol_Desaturase_Related"/>
</dbReference>
<proteinExistence type="inferred from homology"/>